<evidence type="ECO:0000256" key="1">
    <source>
        <dbReference type="ARBA" id="ARBA00000085"/>
    </source>
</evidence>
<dbReference type="RefSeq" id="WP_377963654.1">
    <property type="nucleotide sequence ID" value="NZ_JBHZOL010000055.1"/>
</dbReference>
<sequence>MQSQVKNTLLSALPLLDLSREPADLETICQQFVDQLFDQLPVVAIWGIFRGGVAGDYQAVARYWQGECCFDAATLAYLESEDWLQMPFVPMQVSQLDLPQTELVTYFCGYAPDSPHYLLVWAKHPLTGLQQFCIEQQTRLLAWALQRQPAPQSSQLQLLQEMLQRTEHQLRNPLALVGLYADLLYQSLSQPEQQQQVRQIQITIAEIGHSLKQMRQYSRAAQLEMQEQDVRQLLEESLEGLKPWIEQKQLAVVYPEAALAIEMDAWQMKQVFHNLLSNAIYFSPCSGTITCCWADFQREILIEICDQGTGLSELDLKEIFKPFYSRRSGGTGLGLAIARQIVQQHQGRIWADNLPSGGAQFCISLPRLP</sequence>
<keyword evidence="3" id="KW-0597">Phosphoprotein</keyword>
<evidence type="ECO:0000256" key="3">
    <source>
        <dbReference type="ARBA" id="ARBA00022553"/>
    </source>
</evidence>
<evidence type="ECO:0000256" key="5">
    <source>
        <dbReference type="ARBA" id="ARBA00022777"/>
    </source>
</evidence>
<organism evidence="8 9">
    <name type="scientific">Almyronema epifaneia S1</name>
    <dbReference type="NCBI Taxonomy" id="2991925"/>
    <lineage>
        <taxon>Bacteria</taxon>
        <taxon>Bacillati</taxon>
        <taxon>Cyanobacteriota</taxon>
        <taxon>Cyanophyceae</taxon>
        <taxon>Nodosilineales</taxon>
        <taxon>Nodosilineaceae</taxon>
        <taxon>Almyronema</taxon>
        <taxon>Almyronema epifaneia</taxon>
    </lineage>
</organism>
<dbReference type="InterPro" id="IPR003661">
    <property type="entry name" value="HisK_dim/P_dom"/>
</dbReference>
<dbReference type="Pfam" id="PF02518">
    <property type="entry name" value="HATPase_c"/>
    <property type="match status" value="1"/>
</dbReference>
<dbReference type="InterPro" id="IPR004358">
    <property type="entry name" value="Sig_transdc_His_kin-like_C"/>
</dbReference>
<name>A0ABW6IFJ9_9CYAN</name>
<accession>A0ABW6IFJ9</accession>
<keyword evidence="6" id="KW-0902">Two-component regulatory system</keyword>
<evidence type="ECO:0000313" key="9">
    <source>
        <dbReference type="Proteomes" id="UP001600165"/>
    </source>
</evidence>
<dbReference type="PANTHER" id="PTHR45453">
    <property type="entry name" value="PHOSPHATE REGULON SENSOR PROTEIN PHOR"/>
    <property type="match status" value="1"/>
</dbReference>
<gene>
    <name evidence="8" type="ORF">ACFVKH_07750</name>
</gene>
<dbReference type="EC" id="2.7.13.3" evidence="2"/>
<dbReference type="PROSITE" id="PS50109">
    <property type="entry name" value="HIS_KIN"/>
    <property type="match status" value="1"/>
</dbReference>
<comment type="caution">
    <text evidence="8">The sequence shown here is derived from an EMBL/GenBank/DDBJ whole genome shotgun (WGS) entry which is preliminary data.</text>
</comment>
<comment type="catalytic activity">
    <reaction evidence="1">
        <text>ATP + protein L-histidine = ADP + protein N-phospho-L-histidine.</text>
        <dbReference type="EC" id="2.7.13.3"/>
    </reaction>
</comment>
<keyword evidence="5 8" id="KW-0418">Kinase</keyword>
<dbReference type="GO" id="GO:0016301">
    <property type="term" value="F:kinase activity"/>
    <property type="evidence" value="ECO:0007669"/>
    <property type="project" value="UniProtKB-KW"/>
</dbReference>
<dbReference type="Pfam" id="PF00512">
    <property type="entry name" value="HisKA"/>
    <property type="match status" value="1"/>
</dbReference>
<dbReference type="InterPro" id="IPR036097">
    <property type="entry name" value="HisK_dim/P_sf"/>
</dbReference>
<dbReference type="SMART" id="SM00388">
    <property type="entry name" value="HisKA"/>
    <property type="match status" value="1"/>
</dbReference>
<dbReference type="EMBL" id="JBHZOL010000055">
    <property type="protein sequence ID" value="MFE4106164.1"/>
    <property type="molecule type" value="Genomic_DNA"/>
</dbReference>
<dbReference type="Gene3D" id="1.10.287.130">
    <property type="match status" value="1"/>
</dbReference>
<evidence type="ECO:0000256" key="4">
    <source>
        <dbReference type="ARBA" id="ARBA00022679"/>
    </source>
</evidence>
<feature type="domain" description="Histidine kinase" evidence="7">
    <location>
        <begin position="165"/>
        <end position="369"/>
    </location>
</feature>
<dbReference type="Proteomes" id="UP001600165">
    <property type="component" value="Unassembled WGS sequence"/>
</dbReference>
<evidence type="ECO:0000259" key="7">
    <source>
        <dbReference type="PROSITE" id="PS50109"/>
    </source>
</evidence>
<dbReference type="PANTHER" id="PTHR45453:SF1">
    <property type="entry name" value="PHOSPHATE REGULON SENSOR PROTEIN PHOR"/>
    <property type="match status" value="1"/>
</dbReference>
<dbReference type="InterPro" id="IPR036890">
    <property type="entry name" value="HATPase_C_sf"/>
</dbReference>
<dbReference type="PRINTS" id="PR00344">
    <property type="entry name" value="BCTRLSENSOR"/>
</dbReference>
<dbReference type="InterPro" id="IPR005467">
    <property type="entry name" value="His_kinase_dom"/>
</dbReference>
<evidence type="ECO:0000313" key="8">
    <source>
        <dbReference type="EMBL" id="MFE4106164.1"/>
    </source>
</evidence>
<reference evidence="8 9" key="1">
    <citation type="submission" date="2024-10" db="EMBL/GenBank/DDBJ databases">
        <authorList>
            <person name="Ratan Roy A."/>
            <person name="Morales Sandoval P.H."/>
            <person name="De Los Santos Villalobos S."/>
            <person name="Chakraborty S."/>
            <person name="Mukherjee J."/>
        </authorList>
    </citation>
    <scope>NUCLEOTIDE SEQUENCE [LARGE SCALE GENOMIC DNA]</scope>
    <source>
        <strain evidence="8 9">S1</strain>
    </source>
</reference>
<proteinExistence type="predicted"/>
<dbReference type="SUPFAM" id="SSF55874">
    <property type="entry name" value="ATPase domain of HSP90 chaperone/DNA topoisomerase II/histidine kinase"/>
    <property type="match status" value="1"/>
</dbReference>
<dbReference type="SMART" id="SM00387">
    <property type="entry name" value="HATPase_c"/>
    <property type="match status" value="1"/>
</dbReference>
<evidence type="ECO:0000256" key="2">
    <source>
        <dbReference type="ARBA" id="ARBA00012438"/>
    </source>
</evidence>
<dbReference type="CDD" id="cd00075">
    <property type="entry name" value="HATPase"/>
    <property type="match status" value="1"/>
</dbReference>
<evidence type="ECO:0000256" key="6">
    <source>
        <dbReference type="ARBA" id="ARBA00023012"/>
    </source>
</evidence>
<protein>
    <recommendedName>
        <fullName evidence="2">histidine kinase</fullName>
        <ecNumber evidence="2">2.7.13.3</ecNumber>
    </recommendedName>
</protein>
<dbReference type="SUPFAM" id="SSF47384">
    <property type="entry name" value="Homodimeric domain of signal transducing histidine kinase"/>
    <property type="match status" value="1"/>
</dbReference>
<dbReference type="InterPro" id="IPR003594">
    <property type="entry name" value="HATPase_dom"/>
</dbReference>
<dbReference type="Gene3D" id="3.30.565.10">
    <property type="entry name" value="Histidine kinase-like ATPase, C-terminal domain"/>
    <property type="match status" value="1"/>
</dbReference>
<keyword evidence="9" id="KW-1185">Reference proteome</keyword>
<dbReference type="InterPro" id="IPR050351">
    <property type="entry name" value="BphY/WalK/GraS-like"/>
</dbReference>
<keyword evidence="4" id="KW-0808">Transferase</keyword>